<dbReference type="InterPro" id="IPR051475">
    <property type="entry name" value="Diverse_Ion_Transporter"/>
</dbReference>
<dbReference type="EMBL" id="MGFH01000097">
    <property type="protein sequence ID" value="OGM05795.1"/>
    <property type="molecule type" value="Genomic_DNA"/>
</dbReference>
<feature type="transmembrane region" description="Helical" evidence="2">
    <location>
        <begin position="135"/>
        <end position="156"/>
    </location>
</feature>
<evidence type="ECO:0000313" key="3">
    <source>
        <dbReference type="EMBL" id="OGM05795.1"/>
    </source>
</evidence>
<keyword evidence="2" id="KW-0812">Transmembrane</keyword>
<evidence type="ECO:0000256" key="1">
    <source>
        <dbReference type="SAM" id="MobiDB-lite"/>
    </source>
</evidence>
<feature type="transmembrane region" description="Helical" evidence="2">
    <location>
        <begin position="168"/>
        <end position="189"/>
    </location>
</feature>
<dbReference type="STRING" id="1817813.A2008_07085"/>
<protein>
    <recommendedName>
        <fullName evidence="5">Citrate transporter</fullName>
    </recommendedName>
</protein>
<feature type="transmembrane region" description="Helical" evidence="2">
    <location>
        <begin position="201"/>
        <end position="223"/>
    </location>
</feature>
<evidence type="ECO:0000256" key="2">
    <source>
        <dbReference type="SAM" id="Phobius"/>
    </source>
</evidence>
<dbReference type="PANTHER" id="PTHR43568:SF1">
    <property type="entry name" value="P PROTEIN"/>
    <property type="match status" value="1"/>
</dbReference>
<feature type="transmembrane region" description="Helical" evidence="2">
    <location>
        <begin position="12"/>
        <end position="30"/>
    </location>
</feature>
<dbReference type="Proteomes" id="UP000178735">
    <property type="component" value="Unassembled WGS sequence"/>
</dbReference>
<keyword evidence="2" id="KW-1133">Transmembrane helix</keyword>
<name>A0A1F7WUQ0_9BACT</name>
<feature type="region of interest" description="Disordered" evidence="1">
    <location>
        <begin position="286"/>
        <end position="322"/>
    </location>
</feature>
<gene>
    <name evidence="3" type="ORF">A2008_07085</name>
</gene>
<feature type="transmembrane region" description="Helical" evidence="2">
    <location>
        <begin position="74"/>
        <end position="92"/>
    </location>
</feature>
<dbReference type="Pfam" id="PF16980">
    <property type="entry name" value="CitMHS_2"/>
    <property type="match status" value="2"/>
</dbReference>
<feature type="transmembrane region" description="Helical" evidence="2">
    <location>
        <begin position="336"/>
        <end position="354"/>
    </location>
</feature>
<organism evidence="3 4">
    <name type="scientific">Candidatus Wallbacteria bacterium GWC2_49_35</name>
    <dbReference type="NCBI Taxonomy" id="1817813"/>
    <lineage>
        <taxon>Bacteria</taxon>
        <taxon>Candidatus Walliibacteriota</taxon>
    </lineage>
</organism>
<feature type="transmembrane region" description="Helical" evidence="2">
    <location>
        <begin position="243"/>
        <end position="267"/>
    </location>
</feature>
<feature type="transmembrane region" description="Helical" evidence="2">
    <location>
        <begin position="104"/>
        <end position="123"/>
    </location>
</feature>
<feature type="compositionally biased region" description="Basic and acidic residues" evidence="1">
    <location>
        <begin position="291"/>
        <end position="306"/>
    </location>
</feature>
<accession>A0A1F7WUQ0</accession>
<sequence>MSEISRNFKTKFFILSFVSVLLVLCSSGFYPAGATAEVMTNVAGSSATAEVSAHAAHAGAAAGGHGAAYTVPPLLMIPFAALLLAIALMPFIHKHFWEHNYPYVSYALGIFVVFYYLFAIGGGATTKVYHTLLEYVSFIALIGSLFVVTGGIVIKLKNEGNPVINSSILFIGSILANIIGTTGASMLLIRPFIRINHRRIRPYLVMFFIFTVSNVGGALTPIGDPPLFLGYLQGVPFFWVIEHVIQMWAVALFLIISVFFGLDYFYFSKDKMSGLEKKANALAGHAASHQSENKGDENIQAAEKKDSKKKKKHKKHEDEEDDGILPDEDETLKFKLLGITNFVFLFIILVAVFMPTPWRELVMLACAVAAYKSTPKKNHAENGFNFDPIKEVAILFIGIFATMMPALDWLEANAATLGIKTPGQFYWGSGILSSFLDNAPTYLNFLSAAKGLNGVEHVSGLLSDPLLAQYVIAISLGSVFFGAMTYIGNGPNFMVKNISEQMNVKMPSFFGYVFVYSIPVLIPIFALVWALFLK</sequence>
<feature type="transmembrane region" description="Helical" evidence="2">
    <location>
        <begin position="392"/>
        <end position="410"/>
    </location>
</feature>
<feature type="transmembrane region" description="Helical" evidence="2">
    <location>
        <begin position="467"/>
        <end position="489"/>
    </location>
</feature>
<evidence type="ECO:0008006" key="5">
    <source>
        <dbReference type="Google" id="ProtNLM"/>
    </source>
</evidence>
<keyword evidence="2" id="KW-0472">Membrane</keyword>
<dbReference type="AlphaFoldDB" id="A0A1F7WUQ0"/>
<dbReference type="PANTHER" id="PTHR43568">
    <property type="entry name" value="P PROTEIN"/>
    <property type="match status" value="1"/>
</dbReference>
<evidence type="ECO:0000313" key="4">
    <source>
        <dbReference type="Proteomes" id="UP000178735"/>
    </source>
</evidence>
<reference evidence="3 4" key="1">
    <citation type="journal article" date="2016" name="Nat. Commun.">
        <title>Thousands of microbial genomes shed light on interconnected biogeochemical processes in an aquifer system.</title>
        <authorList>
            <person name="Anantharaman K."/>
            <person name="Brown C.T."/>
            <person name="Hug L.A."/>
            <person name="Sharon I."/>
            <person name="Castelle C.J."/>
            <person name="Probst A.J."/>
            <person name="Thomas B.C."/>
            <person name="Singh A."/>
            <person name="Wilkins M.J."/>
            <person name="Karaoz U."/>
            <person name="Brodie E.L."/>
            <person name="Williams K.H."/>
            <person name="Hubbard S.S."/>
            <person name="Banfield J.F."/>
        </authorList>
    </citation>
    <scope>NUCLEOTIDE SEQUENCE [LARGE SCALE GENOMIC DNA]</scope>
</reference>
<proteinExistence type="predicted"/>
<feature type="transmembrane region" description="Helical" evidence="2">
    <location>
        <begin position="509"/>
        <end position="533"/>
    </location>
</feature>
<feature type="transmembrane region" description="Helical" evidence="2">
    <location>
        <begin position="42"/>
        <end position="62"/>
    </location>
</feature>
<dbReference type="InterPro" id="IPR031566">
    <property type="entry name" value="CitMHS_2"/>
</dbReference>
<comment type="caution">
    <text evidence="3">The sequence shown here is derived from an EMBL/GenBank/DDBJ whole genome shotgun (WGS) entry which is preliminary data.</text>
</comment>